<dbReference type="InterPro" id="IPR007110">
    <property type="entry name" value="Ig-like_dom"/>
</dbReference>
<keyword evidence="2" id="KW-0732">Signal</keyword>
<feature type="domain" description="Ig-like" evidence="3">
    <location>
        <begin position="25"/>
        <end position="123"/>
    </location>
</feature>
<dbReference type="AlphaFoldDB" id="A0A1S3PQU9"/>
<dbReference type="PROSITE" id="PS50835">
    <property type="entry name" value="IG_LIKE"/>
    <property type="match status" value="1"/>
</dbReference>
<dbReference type="InterPro" id="IPR003599">
    <property type="entry name" value="Ig_sub"/>
</dbReference>
<evidence type="ECO:0000256" key="1">
    <source>
        <dbReference type="SAM" id="Phobius"/>
    </source>
</evidence>
<feature type="transmembrane region" description="Helical" evidence="1">
    <location>
        <begin position="139"/>
        <end position="164"/>
    </location>
</feature>
<protein>
    <recommendedName>
        <fullName evidence="3">Ig-like domain-containing protein</fullName>
    </recommendedName>
</protein>
<keyword evidence="4" id="KW-1185">Reference proteome</keyword>
<dbReference type="InterPro" id="IPR013106">
    <property type="entry name" value="Ig_V-set"/>
</dbReference>
<dbReference type="Proteomes" id="UP001652741">
    <property type="component" value="Chromosome ssa25"/>
</dbReference>
<evidence type="ECO:0000313" key="5">
    <source>
        <dbReference type="RefSeq" id="XP_014029629.2"/>
    </source>
</evidence>
<keyword evidence="1" id="KW-0812">Transmembrane</keyword>
<organism evidence="4 5">
    <name type="scientific">Salmo salar</name>
    <name type="common">Atlantic salmon</name>
    <dbReference type="NCBI Taxonomy" id="8030"/>
    <lineage>
        <taxon>Eukaryota</taxon>
        <taxon>Metazoa</taxon>
        <taxon>Chordata</taxon>
        <taxon>Craniata</taxon>
        <taxon>Vertebrata</taxon>
        <taxon>Euteleostomi</taxon>
        <taxon>Actinopterygii</taxon>
        <taxon>Neopterygii</taxon>
        <taxon>Teleostei</taxon>
        <taxon>Protacanthopterygii</taxon>
        <taxon>Salmoniformes</taxon>
        <taxon>Salmonidae</taxon>
        <taxon>Salmoninae</taxon>
        <taxon>Salmo</taxon>
    </lineage>
</organism>
<gene>
    <name evidence="5" type="primary">LOC106586647</name>
</gene>
<dbReference type="Gene3D" id="2.60.40.10">
    <property type="entry name" value="Immunoglobulins"/>
    <property type="match status" value="1"/>
</dbReference>
<dbReference type="KEGG" id="sasa:106586647"/>
<proteinExistence type="predicted"/>
<evidence type="ECO:0000313" key="4">
    <source>
        <dbReference type="Proteomes" id="UP001652741"/>
    </source>
</evidence>
<keyword evidence="1" id="KW-1133">Transmembrane helix</keyword>
<dbReference type="Pfam" id="PF07686">
    <property type="entry name" value="V-set"/>
    <property type="match status" value="1"/>
</dbReference>
<dbReference type="SUPFAM" id="SSF48726">
    <property type="entry name" value="Immunoglobulin"/>
    <property type="match status" value="1"/>
</dbReference>
<evidence type="ECO:0000256" key="2">
    <source>
        <dbReference type="SAM" id="SignalP"/>
    </source>
</evidence>
<dbReference type="InterPro" id="IPR013783">
    <property type="entry name" value="Ig-like_fold"/>
</dbReference>
<name>A0A1S3PQU9_SALSA</name>
<dbReference type="GeneID" id="106586647"/>
<sequence>METLLSWDLVSVVIMLFLVSTESAADTTKYQKNKSASLGEIVTLVCNNSEMDASYIWKKDTVLIFSHSDTLNKTERRFTSDRMSVDPPTKLTIFNVELHDTGSYSCQITDDQSGVRTMEWNLTITNNLTDHAEHGLRKLLLFTIPSAIGGVVLCITICCIVWLCRKRKQEQTSHCDKHGEESNAQLDGHTARREQRQWSQYFERLNSVYGQW</sequence>
<reference evidence="5" key="1">
    <citation type="submission" date="2025-08" db="UniProtKB">
        <authorList>
            <consortium name="RefSeq"/>
        </authorList>
    </citation>
    <scope>IDENTIFICATION</scope>
</reference>
<evidence type="ECO:0000259" key="3">
    <source>
        <dbReference type="PROSITE" id="PS50835"/>
    </source>
</evidence>
<dbReference type="InterPro" id="IPR036179">
    <property type="entry name" value="Ig-like_dom_sf"/>
</dbReference>
<feature type="signal peptide" evidence="2">
    <location>
        <begin position="1"/>
        <end position="23"/>
    </location>
</feature>
<feature type="chain" id="PRO_5045625794" description="Ig-like domain-containing protein" evidence="2">
    <location>
        <begin position="24"/>
        <end position="212"/>
    </location>
</feature>
<accession>A0A1S3PQU9</accession>
<keyword evidence="1" id="KW-0472">Membrane</keyword>
<dbReference type="RefSeq" id="XP_014029629.2">
    <property type="nucleotide sequence ID" value="XM_014174154.2"/>
</dbReference>
<dbReference type="SMART" id="SM00409">
    <property type="entry name" value="IG"/>
    <property type="match status" value="1"/>
</dbReference>